<dbReference type="Proteomes" id="UP001595823">
    <property type="component" value="Unassembled WGS sequence"/>
</dbReference>
<feature type="domain" description="Methyltransferase type 11" evidence="1">
    <location>
        <begin position="51"/>
        <end position="137"/>
    </location>
</feature>
<dbReference type="EMBL" id="JBHSDK010000001">
    <property type="protein sequence ID" value="MFC4333599.1"/>
    <property type="molecule type" value="Genomic_DNA"/>
</dbReference>
<dbReference type="PANTHER" id="PTHR43591:SF24">
    <property type="entry name" value="2-METHOXY-6-POLYPRENYL-1,4-BENZOQUINOL METHYLASE, MITOCHONDRIAL"/>
    <property type="match status" value="1"/>
</dbReference>
<reference evidence="3" key="1">
    <citation type="journal article" date="2019" name="Int. J. Syst. Evol. Microbiol.">
        <title>The Global Catalogue of Microorganisms (GCM) 10K type strain sequencing project: providing services to taxonomists for standard genome sequencing and annotation.</title>
        <authorList>
            <consortium name="The Broad Institute Genomics Platform"/>
            <consortium name="The Broad Institute Genome Sequencing Center for Infectious Disease"/>
            <person name="Wu L."/>
            <person name="Ma J."/>
        </authorList>
    </citation>
    <scope>NUCLEOTIDE SEQUENCE [LARGE SCALE GENOMIC DNA]</scope>
    <source>
        <strain evidence="3">IBRC-M 10908</strain>
    </source>
</reference>
<dbReference type="PANTHER" id="PTHR43591">
    <property type="entry name" value="METHYLTRANSFERASE"/>
    <property type="match status" value="1"/>
</dbReference>
<comment type="caution">
    <text evidence="2">The sequence shown here is derived from an EMBL/GenBank/DDBJ whole genome shotgun (WGS) entry which is preliminary data.</text>
</comment>
<accession>A0ABV8TS74</accession>
<gene>
    <name evidence="2" type="ORF">ACFPET_00095</name>
</gene>
<dbReference type="GO" id="GO:0032259">
    <property type="term" value="P:methylation"/>
    <property type="evidence" value="ECO:0007669"/>
    <property type="project" value="UniProtKB-KW"/>
</dbReference>
<dbReference type="RefSeq" id="WP_380617340.1">
    <property type="nucleotide sequence ID" value="NZ_JBHSDK010000001.1"/>
</dbReference>
<keyword evidence="2" id="KW-0489">Methyltransferase</keyword>
<evidence type="ECO:0000313" key="2">
    <source>
        <dbReference type="EMBL" id="MFC4333599.1"/>
    </source>
</evidence>
<organism evidence="2 3">
    <name type="scientific">Salininema proteolyticum</name>
    <dbReference type="NCBI Taxonomy" id="1607685"/>
    <lineage>
        <taxon>Bacteria</taxon>
        <taxon>Bacillati</taxon>
        <taxon>Actinomycetota</taxon>
        <taxon>Actinomycetes</taxon>
        <taxon>Glycomycetales</taxon>
        <taxon>Glycomycetaceae</taxon>
        <taxon>Salininema</taxon>
    </lineage>
</organism>
<dbReference type="Gene3D" id="3.40.50.150">
    <property type="entry name" value="Vaccinia Virus protein VP39"/>
    <property type="match status" value="1"/>
</dbReference>
<sequence>MAEGKAWRPYLSEFHADRAGITERILERSGDEGDEPYGWMSERIPSEGVVLDVACGSAPLAPRIGPERYIGVDLSTEELRLAAGRGAGGLVIADATRLPFGDGSVDAVVCSMALQVLTPLPEALAEASRVLRRGGVFTAMYPVSGPLSGWDAVFALRLLWSLRSRIGAPNEGPLRRPAALVRSVGLRLRAVESRCFHFPLNTRADIGAYMDSLYVPSVGRERYRRARSAMERSSWFGYAPVPLVRLSAVKED</sequence>
<evidence type="ECO:0000259" key="1">
    <source>
        <dbReference type="Pfam" id="PF08241"/>
    </source>
</evidence>
<dbReference type="InterPro" id="IPR013216">
    <property type="entry name" value="Methyltransf_11"/>
</dbReference>
<dbReference type="CDD" id="cd02440">
    <property type="entry name" value="AdoMet_MTases"/>
    <property type="match status" value="1"/>
</dbReference>
<keyword evidence="2" id="KW-0808">Transferase</keyword>
<dbReference type="Pfam" id="PF08241">
    <property type="entry name" value="Methyltransf_11"/>
    <property type="match status" value="1"/>
</dbReference>
<keyword evidence="3" id="KW-1185">Reference proteome</keyword>
<protein>
    <submittedName>
        <fullName evidence="2">Class I SAM-dependent methyltransferase</fullName>
        <ecNumber evidence="2">2.1.-.-</ecNumber>
    </submittedName>
</protein>
<dbReference type="EC" id="2.1.-.-" evidence="2"/>
<dbReference type="SUPFAM" id="SSF53335">
    <property type="entry name" value="S-adenosyl-L-methionine-dependent methyltransferases"/>
    <property type="match status" value="1"/>
</dbReference>
<proteinExistence type="predicted"/>
<evidence type="ECO:0000313" key="3">
    <source>
        <dbReference type="Proteomes" id="UP001595823"/>
    </source>
</evidence>
<dbReference type="GO" id="GO:0008168">
    <property type="term" value="F:methyltransferase activity"/>
    <property type="evidence" value="ECO:0007669"/>
    <property type="project" value="UniProtKB-KW"/>
</dbReference>
<name>A0ABV8TS74_9ACTN</name>
<dbReference type="InterPro" id="IPR029063">
    <property type="entry name" value="SAM-dependent_MTases_sf"/>
</dbReference>